<keyword evidence="6" id="KW-0560">Oxidoreductase</keyword>
<keyword evidence="6" id="KW-0503">Monooxygenase</keyword>
<evidence type="ECO:0000256" key="4">
    <source>
        <dbReference type="ARBA" id="ARBA00022827"/>
    </source>
</evidence>
<dbReference type="PANTHER" id="PTHR43004:SF19">
    <property type="entry name" value="BINDING MONOOXYGENASE, PUTATIVE (JCVI)-RELATED"/>
    <property type="match status" value="1"/>
</dbReference>
<evidence type="ECO:0000256" key="2">
    <source>
        <dbReference type="ARBA" id="ARBA00007801"/>
    </source>
</evidence>
<dbReference type="Pfam" id="PF01494">
    <property type="entry name" value="FAD_binding_3"/>
    <property type="match status" value="1"/>
</dbReference>
<dbReference type="Gene3D" id="3.30.70.2450">
    <property type="match status" value="1"/>
</dbReference>
<dbReference type="InterPro" id="IPR036249">
    <property type="entry name" value="Thioredoxin-like_sf"/>
</dbReference>
<dbReference type="GO" id="GO:0004497">
    <property type="term" value="F:monooxygenase activity"/>
    <property type="evidence" value="ECO:0007669"/>
    <property type="project" value="UniProtKB-KW"/>
</dbReference>
<dbReference type="InterPro" id="IPR050641">
    <property type="entry name" value="RIFMO-like"/>
</dbReference>
<comment type="similarity">
    <text evidence="2">Belongs to the PheA/TfdB FAD monooxygenase family.</text>
</comment>
<comment type="cofactor">
    <cofactor evidence="1">
        <name>FAD</name>
        <dbReference type="ChEBI" id="CHEBI:57692"/>
    </cofactor>
</comment>
<keyword evidence="3" id="KW-0285">Flavoprotein</keyword>
<dbReference type="Gene3D" id="3.40.30.120">
    <property type="match status" value="1"/>
</dbReference>
<keyword evidence="4" id="KW-0274">FAD</keyword>
<dbReference type="SUPFAM" id="SSF51905">
    <property type="entry name" value="FAD/NAD(P)-binding domain"/>
    <property type="match status" value="1"/>
</dbReference>
<evidence type="ECO:0000259" key="5">
    <source>
        <dbReference type="Pfam" id="PF01494"/>
    </source>
</evidence>
<accession>A0ABN0XM28</accession>
<feature type="domain" description="FAD-binding" evidence="5">
    <location>
        <begin position="8"/>
        <end position="349"/>
    </location>
</feature>
<comment type="caution">
    <text evidence="6">The sequence shown here is derived from an EMBL/GenBank/DDBJ whole genome shotgun (WGS) entry which is preliminary data.</text>
</comment>
<name>A0ABN0XM28_9ACTN</name>
<keyword evidence="7" id="KW-1185">Reference proteome</keyword>
<dbReference type="PANTHER" id="PTHR43004">
    <property type="entry name" value="TRK SYSTEM POTASSIUM UPTAKE PROTEIN"/>
    <property type="match status" value="1"/>
</dbReference>
<evidence type="ECO:0000256" key="1">
    <source>
        <dbReference type="ARBA" id="ARBA00001974"/>
    </source>
</evidence>
<dbReference type="InterPro" id="IPR036188">
    <property type="entry name" value="FAD/NAD-bd_sf"/>
</dbReference>
<evidence type="ECO:0000256" key="3">
    <source>
        <dbReference type="ARBA" id="ARBA00022630"/>
    </source>
</evidence>
<dbReference type="SUPFAM" id="SSF52833">
    <property type="entry name" value="Thioredoxin-like"/>
    <property type="match status" value="1"/>
</dbReference>
<proteinExistence type="inferred from homology"/>
<dbReference type="PRINTS" id="PR00420">
    <property type="entry name" value="RNGMNOXGNASE"/>
</dbReference>
<reference evidence="6 7" key="1">
    <citation type="journal article" date="2019" name="Int. J. Syst. Evol. Microbiol.">
        <title>The Global Catalogue of Microorganisms (GCM) 10K type strain sequencing project: providing services to taxonomists for standard genome sequencing and annotation.</title>
        <authorList>
            <consortium name="The Broad Institute Genomics Platform"/>
            <consortium name="The Broad Institute Genome Sequencing Center for Infectious Disease"/>
            <person name="Wu L."/>
            <person name="Ma J."/>
        </authorList>
    </citation>
    <scope>NUCLEOTIDE SEQUENCE [LARGE SCALE GENOMIC DNA]</scope>
    <source>
        <strain evidence="6 7">JCM 4565</strain>
    </source>
</reference>
<evidence type="ECO:0000313" key="6">
    <source>
        <dbReference type="EMBL" id="GAA0367779.1"/>
    </source>
</evidence>
<gene>
    <name evidence="6" type="ORF">GCM10010319_52110</name>
</gene>
<dbReference type="Proteomes" id="UP001500063">
    <property type="component" value="Unassembled WGS sequence"/>
</dbReference>
<dbReference type="Gene3D" id="3.50.50.60">
    <property type="entry name" value="FAD/NAD(P)-binding domain"/>
    <property type="match status" value="1"/>
</dbReference>
<organism evidence="6 7">
    <name type="scientific">Streptomyces blastmyceticus</name>
    <dbReference type="NCBI Taxonomy" id="68180"/>
    <lineage>
        <taxon>Bacteria</taxon>
        <taxon>Bacillati</taxon>
        <taxon>Actinomycetota</taxon>
        <taxon>Actinomycetes</taxon>
        <taxon>Kitasatosporales</taxon>
        <taxon>Streptomycetaceae</taxon>
        <taxon>Streptomyces</taxon>
    </lineage>
</organism>
<evidence type="ECO:0000313" key="7">
    <source>
        <dbReference type="Proteomes" id="UP001500063"/>
    </source>
</evidence>
<dbReference type="Pfam" id="PF21274">
    <property type="entry name" value="Rng_hyd_C"/>
    <property type="match status" value="1"/>
</dbReference>
<sequence length="524" mass="56340">MPMSDFQDVVVVGGGPAGLALAVALRMYGVGVTVVEKECRPGREPRVGVLRQRALEVLRDLGCAEGLLADGLLLSRAEVYVRGRHIGCRPTDVPGTAFPRPLSVEQGAVRPLLERRLRALGGDVRRGTEALAVRLRGDGAEVDVRGPDGRSRTLGCRWVVGCDGARGLVRTTLGIPCEGEPRPGLQALQINAEVDWKYGDARDTVRVFLERRLCAVATPRPGGGYRLLCFLRDPDPRITAAPCPDEVRDLLARGTHDPGLHLMPTDPPWACRARFHDRAAASLRVGRALLVGGSAHVWAPVGGHGLDAGLRGAHNLGWKLAAVHHGWAAPALLDTYATEQRRTARQLARWLSRTLPELPAAPPVLAALGIVGPAVRADGRMDRRSRAVLSHFVVDHRTSVLSADAGGPGPLRAGDRLPDLPVVQGGRRCGLHDLLSYTRWTLLVVPGHQGSDVGDAMGMRRVLADYAVPAEVFHVRPVSDERGRPGGMLLVRPDGHVGLRARLGDGRALAAYLGRWFARRAQPV</sequence>
<dbReference type="EMBL" id="BAAABW010000026">
    <property type="protein sequence ID" value="GAA0367779.1"/>
    <property type="molecule type" value="Genomic_DNA"/>
</dbReference>
<dbReference type="InterPro" id="IPR002938">
    <property type="entry name" value="FAD-bd"/>
</dbReference>
<protein>
    <submittedName>
        <fullName evidence="6">Monooxygenase</fullName>
    </submittedName>
</protein>